<dbReference type="Proteomes" id="UP000297535">
    <property type="component" value="Unassembled WGS sequence"/>
</dbReference>
<dbReference type="EMBL" id="SRLB01000012">
    <property type="protein sequence ID" value="TGD98119.1"/>
    <property type="molecule type" value="Genomic_DNA"/>
</dbReference>
<proteinExistence type="predicted"/>
<accession>A0A4Z0NQ41</accession>
<evidence type="ECO:0000313" key="1">
    <source>
        <dbReference type="EMBL" id="TGD98119.1"/>
    </source>
</evidence>
<name>A0A4Z0NQ41_9HYPH</name>
<comment type="caution">
    <text evidence="1">The sequence shown here is derived from an EMBL/GenBank/DDBJ whole genome shotgun (WGS) entry which is preliminary data.</text>
</comment>
<evidence type="ECO:0000313" key="2">
    <source>
        <dbReference type="Proteomes" id="UP000297535"/>
    </source>
</evidence>
<protein>
    <submittedName>
        <fullName evidence="1">Uncharacterized protein</fullName>
    </submittedName>
</protein>
<reference evidence="1 2" key="1">
    <citation type="submission" date="2019-04" db="EMBL/GenBank/DDBJ databases">
        <authorList>
            <person name="Feng G."/>
            <person name="Zhu H."/>
        </authorList>
    </citation>
    <scope>NUCLEOTIDE SEQUENCE [LARGE SCALE GENOMIC DNA]</scope>
    <source>
        <strain evidence="1 2">6HR-1</strain>
    </source>
</reference>
<organism evidence="1 2">
    <name type="scientific">Methylobacterium nonmethylotrophicum</name>
    <dbReference type="NCBI Taxonomy" id="1141884"/>
    <lineage>
        <taxon>Bacteria</taxon>
        <taxon>Pseudomonadati</taxon>
        <taxon>Pseudomonadota</taxon>
        <taxon>Alphaproteobacteria</taxon>
        <taxon>Hyphomicrobiales</taxon>
        <taxon>Methylobacteriaceae</taxon>
        <taxon>Methylobacterium</taxon>
    </lineage>
</organism>
<gene>
    <name evidence="1" type="ORF">EU555_18265</name>
</gene>
<dbReference type="OrthoDB" id="8003692at2"/>
<sequence length="100" mass="11151">MPFTPIYAPRGNTLSSADPKRVPSATFDMIAFTGTVLGDRSDERRALLVWARAIVTEGDIGGSIAAFCREMGWNRRTFDRRRHRACLKVAAAKNAFDRYG</sequence>
<dbReference type="AlphaFoldDB" id="A0A4Z0NQ41"/>
<keyword evidence="2" id="KW-1185">Reference proteome</keyword>